<dbReference type="EMBL" id="JASSZA010000005">
    <property type="protein sequence ID" value="KAK2110534.1"/>
    <property type="molecule type" value="Genomic_DNA"/>
</dbReference>
<evidence type="ECO:0000256" key="1">
    <source>
        <dbReference type="ARBA" id="ARBA00009156"/>
    </source>
</evidence>
<sequence>MEGLEVEESTVYSHIIQAAVQQTDTHLTITPTVLGERHLPDQLASVTRISPDLSLGHVTRALCRGIVQNLLSMLPMRQLQEWGVQRVVGSGSALSRNEVLKQEVQRAFPLPVFFGQDVDAAVGAALVMLRRNLSQKES</sequence>
<evidence type="ECO:0000313" key="4">
    <source>
        <dbReference type="EMBL" id="KAK2110534.1"/>
    </source>
</evidence>
<dbReference type="PANTHER" id="PTHR10196">
    <property type="entry name" value="SUGAR KINASE"/>
    <property type="match status" value="1"/>
</dbReference>
<evidence type="ECO:0000256" key="3">
    <source>
        <dbReference type="ARBA" id="ARBA00022777"/>
    </source>
</evidence>
<keyword evidence="3" id="KW-0418">Kinase</keyword>
<dbReference type="SUPFAM" id="SSF53067">
    <property type="entry name" value="Actin-like ATPase domain"/>
    <property type="match status" value="1"/>
</dbReference>
<accession>A0ABQ9VMD9</accession>
<keyword evidence="5" id="KW-1185">Reference proteome</keyword>
<gene>
    <name evidence="4" type="ORF">P7K49_010280</name>
</gene>
<organism evidence="4 5">
    <name type="scientific">Saguinus oedipus</name>
    <name type="common">Cotton-top tamarin</name>
    <name type="synonym">Oedipomidas oedipus</name>
    <dbReference type="NCBI Taxonomy" id="9490"/>
    <lineage>
        <taxon>Eukaryota</taxon>
        <taxon>Metazoa</taxon>
        <taxon>Chordata</taxon>
        <taxon>Craniata</taxon>
        <taxon>Vertebrata</taxon>
        <taxon>Euteleostomi</taxon>
        <taxon>Mammalia</taxon>
        <taxon>Eutheria</taxon>
        <taxon>Euarchontoglires</taxon>
        <taxon>Primates</taxon>
        <taxon>Haplorrhini</taxon>
        <taxon>Platyrrhini</taxon>
        <taxon>Cebidae</taxon>
        <taxon>Callitrichinae</taxon>
        <taxon>Saguinus</taxon>
    </lineage>
</organism>
<evidence type="ECO:0000313" key="5">
    <source>
        <dbReference type="Proteomes" id="UP001266305"/>
    </source>
</evidence>
<keyword evidence="2" id="KW-0808">Transferase</keyword>
<evidence type="ECO:0008006" key="6">
    <source>
        <dbReference type="Google" id="ProtNLM"/>
    </source>
</evidence>
<dbReference type="PANTHER" id="PTHR10196:SF67">
    <property type="entry name" value="SEDOHEPTULOKINASE"/>
    <property type="match status" value="1"/>
</dbReference>
<reference evidence="4 5" key="1">
    <citation type="submission" date="2023-05" db="EMBL/GenBank/DDBJ databases">
        <title>B98-5 Cell Line De Novo Hybrid Assembly: An Optical Mapping Approach.</title>
        <authorList>
            <person name="Kananen K."/>
            <person name="Auerbach J.A."/>
            <person name="Kautto E."/>
            <person name="Blachly J.S."/>
        </authorList>
    </citation>
    <scope>NUCLEOTIDE SEQUENCE [LARGE SCALE GENOMIC DNA]</scope>
    <source>
        <strain evidence="4">B95-8</strain>
        <tissue evidence="4">Cell line</tissue>
    </source>
</reference>
<dbReference type="InterPro" id="IPR043129">
    <property type="entry name" value="ATPase_NBD"/>
</dbReference>
<name>A0ABQ9VMD9_SAGOE</name>
<dbReference type="Gene3D" id="3.30.420.40">
    <property type="match status" value="1"/>
</dbReference>
<proteinExistence type="inferred from homology"/>
<comment type="similarity">
    <text evidence="1">Belongs to the FGGY kinase family.</text>
</comment>
<comment type="caution">
    <text evidence="4">The sequence shown here is derived from an EMBL/GenBank/DDBJ whole genome shotgun (WGS) entry which is preliminary data.</text>
</comment>
<protein>
    <recommendedName>
        <fullName evidence="6">Sedoheptulokinase</fullName>
    </recommendedName>
</protein>
<dbReference type="Proteomes" id="UP001266305">
    <property type="component" value="Unassembled WGS sequence"/>
</dbReference>
<evidence type="ECO:0000256" key="2">
    <source>
        <dbReference type="ARBA" id="ARBA00022679"/>
    </source>
</evidence>